<evidence type="ECO:0000256" key="1">
    <source>
        <dbReference type="ARBA" id="ARBA00007274"/>
    </source>
</evidence>
<evidence type="ECO:0000313" key="6">
    <source>
        <dbReference type="Proteomes" id="UP000244168"/>
    </source>
</evidence>
<accession>A0A2T5JC58</accession>
<dbReference type="PANTHER" id="PTHR23416">
    <property type="entry name" value="SIALIC ACID SYNTHASE-RELATED"/>
    <property type="match status" value="1"/>
</dbReference>
<dbReference type="Gene3D" id="2.160.10.10">
    <property type="entry name" value="Hexapeptide repeat proteins"/>
    <property type="match status" value="1"/>
</dbReference>
<sequence length="177" mass="19629">MRHFLAELRIFICNRVVSRIPSHTVRLFYYRKVMQYRIGKGTAILMDCTFDCTRSIAIGANSVINGKCRLDNKGGISIGSNVSISHESIILSADHDINSPDFAGRERPVTIEDYVWIGTRAMIMPGITIGKGAVVAAGAVVTRDVAPFDVVAGVPAKVIKQRNHHLTYQLSYRRLLQ</sequence>
<reference evidence="5 6" key="1">
    <citation type="submission" date="2018-04" db="EMBL/GenBank/DDBJ databases">
        <title>Genomic Encyclopedia of Archaeal and Bacterial Type Strains, Phase II (KMG-II): from individual species to whole genera.</title>
        <authorList>
            <person name="Goeker M."/>
        </authorList>
    </citation>
    <scope>NUCLEOTIDE SEQUENCE [LARGE SCALE GENOMIC DNA]</scope>
    <source>
        <strain evidence="5 6">DSM 26809</strain>
    </source>
</reference>
<comment type="caution">
    <text evidence="5">The sequence shown here is derived from an EMBL/GenBank/DDBJ whole genome shotgun (WGS) entry which is preliminary data.</text>
</comment>
<dbReference type="InterPro" id="IPR001451">
    <property type="entry name" value="Hexapep"/>
</dbReference>
<dbReference type="GO" id="GO:0008374">
    <property type="term" value="F:O-acyltransferase activity"/>
    <property type="evidence" value="ECO:0007669"/>
    <property type="project" value="TreeGrafter"/>
</dbReference>
<dbReference type="InterPro" id="IPR018357">
    <property type="entry name" value="Hexapep_transf_CS"/>
</dbReference>
<dbReference type="AlphaFoldDB" id="A0A2T5JC58"/>
<dbReference type="GO" id="GO:0005829">
    <property type="term" value="C:cytosol"/>
    <property type="evidence" value="ECO:0007669"/>
    <property type="project" value="TreeGrafter"/>
</dbReference>
<dbReference type="EMBL" id="QAOQ01000002">
    <property type="protein sequence ID" value="PTQ99354.1"/>
    <property type="molecule type" value="Genomic_DNA"/>
</dbReference>
<organism evidence="5 6">
    <name type="scientific">Mucilaginibacter yixingensis</name>
    <dbReference type="NCBI Taxonomy" id="1295612"/>
    <lineage>
        <taxon>Bacteria</taxon>
        <taxon>Pseudomonadati</taxon>
        <taxon>Bacteroidota</taxon>
        <taxon>Sphingobacteriia</taxon>
        <taxon>Sphingobacteriales</taxon>
        <taxon>Sphingobacteriaceae</taxon>
        <taxon>Mucilaginibacter</taxon>
    </lineage>
</organism>
<dbReference type="Proteomes" id="UP000244168">
    <property type="component" value="Unassembled WGS sequence"/>
</dbReference>
<evidence type="ECO:0000256" key="2">
    <source>
        <dbReference type="ARBA" id="ARBA00022679"/>
    </source>
</evidence>
<comment type="similarity">
    <text evidence="1">Belongs to the transferase hexapeptide repeat family.</text>
</comment>
<dbReference type="InterPro" id="IPR011004">
    <property type="entry name" value="Trimer_LpxA-like_sf"/>
</dbReference>
<dbReference type="InterPro" id="IPR051159">
    <property type="entry name" value="Hexapeptide_acetyltransf"/>
</dbReference>
<evidence type="ECO:0000313" key="5">
    <source>
        <dbReference type="EMBL" id="PTQ99354.1"/>
    </source>
</evidence>
<keyword evidence="3" id="KW-0677">Repeat</keyword>
<dbReference type="SUPFAM" id="SSF51161">
    <property type="entry name" value="Trimeric LpxA-like enzymes"/>
    <property type="match status" value="1"/>
</dbReference>
<evidence type="ECO:0000256" key="3">
    <source>
        <dbReference type="ARBA" id="ARBA00022737"/>
    </source>
</evidence>
<dbReference type="PROSITE" id="PS00101">
    <property type="entry name" value="HEXAPEP_TRANSFERASES"/>
    <property type="match status" value="1"/>
</dbReference>
<keyword evidence="4" id="KW-0012">Acyltransferase</keyword>
<dbReference type="OrthoDB" id="9801697at2"/>
<protein>
    <submittedName>
        <fullName evidence="5">Maltose O-acetyltransferase</fullName>
    </submittedName>
</protein>
<evidence type="ECO:0000256" key="4">
    <source>
        <dbReference type="ARBA" id="ARBA00023315"/>
    </source>
</evidence>
<keyword evidence="6" id="KW-1185">Reference proteome</keyword>
<gene>
    <name evidence="5" type="ORF">C8P68_102170</name>
</gene>
<proteinExistence type="inferred from homology"/>
<keyword evidence="2 5" id="KW-0808">Transferase</keyword>
<dbReference type="Pfam" id="PF00132">
    <property type="entry name" value="Hexapep"/>
    <property type="match status" value="1"/>
</dbReference>
<dbReference type="RefSeq" id="WP_107827288.1">
    <property type="nucleotide sequence ID" value="NZ_CP160205.1"/>
</dbReference>
<dbReference type="CDD" id="cd04647">
    <property type="entry name" value="LbH_MAT_like"/>
    <property type="match status" value="1"/>
</dbReference>
<name>A0A2T5JC58_9SPHI</name>
<dbReference type="PANTHER" id="PTHR23416:SF23">
    <property type="entry name" value="ACETYLTRANSFERASE C18B11.09C-RELATED"/>
    <property type="match status" value="1"/>
</dbReference>